<dbReference type="EMBL" id="CP021744">
    <property type="protein sequence ID" value="ARZ65893.1"/>
    <property type="molecule type" value="Genomic_DNA"/>
</dbReference>
<dbReference type="Gene3D" id="3.30.300.30">
    <property type="match status" value="1"/>
</dbReference>
<dbReference type="SUPFAM" id="SSF56801">
    <property type="entry name" value="Acetyl-CoA synthetase-like"/>
    <property type="match status" value="1"/>
</dbReference>
<gene>
    <name evidence="2" type="ORF">SMD11_0227</name>
</gene>
<protein>
    <submittedName>
        <fullName evidence="2">Fatty acid--CoA ligase</fullName>
    </submittedName>
</protein>
<dbReference type="InterPro" id="IPR045851">
    <property type="entry name" value="AMP-bd_C_sf"/>
</dbReference>
<accession>A0A1Z2KV14</accession>
<dbReference type="AlphaFoldDB" id="A0A1Z2KV14"/>
<evidence type="ECO:0000256" key="1">
    <source>
        <dbReference type="SAM" id="MobiDB-lite"/>
    </source>
</evidence>
<feature type="region of interest" description="Disordered" evidence="1">
    <location>
        <begin position="45"/>
        <end position="67"/>
    </location>
</feature>
<organism evidence="2 3">
    <name type="scientific">Streptomyces albireticuli</name>
    <dbReference type="NCBI Taxonomy" id="1940"/>
    <lineage>
        <taxon>Bacteria</taxon>
        <taxon>Bacillati</taxon>
        <taxon>Actinomycetota</taxon>
        <taxon>Actinomycetes</taxon>
        <taxon>Kitasatosporales</taxon>
        <taxon>Streptomycetaceae</taxon>
        <taxon>Streptomyces</taxon>
    </lineage>
</organism>
<keyword evidence="2" id="KW-0436">Ligase</keyword>
<sequence>MSAWAPPVGEASRWSAISPAACARVVDTMYEPARITFVDEVPLTDAGKPDRTPLRSRAAQAYEVSRR</sequence>
<evidence type="ECO:0000313" key="2">
    <source>
        <dbReference type="EMBL" id="ARZ65893.1"/>
    </source>
</evidence>
<evidence type="ECO:0000313" key="3">
    <source>
        <dbReference type="Proteomes" id="UP000195755"/>
    </source>
</evidence>
<reference evidence="2 3" key="1">
    <citation type="submission" date="2017-06" db="EMBL/GenBank/DDBJ databases">
        <title>Streptomyces albireticuli Genome sequencing and assembly.</title>
        <authorList>
            <person name="Wang Y."/>
            <person name="Du B."/>
            <person name="Ding Y."/>
            <person name="Liu H."/>
            <person name="Hou Q."/>
            <person name="Liu K."/>
            <person name="Yao L."/>
            <person name="Wang C."/>
        </authorList>
    </citation>
    <scope>NUCLEOTIDE SEQUENCE [LARGE SCALE GENOMIC DNA]</scope>
    <source>
        <strain evidence="2 3">MDJK11</strain>
    </source>
</reference>
<dbReference type="GO" id="GO:0016874">
    <property type="term" value="F:ligase activity"/>
    <property type="evidence" value="ECO:0007669"/>
    <property type="project" value="UniProtKB-KW"/>
</dbReference>
<proteinExistence type="predicted"/>
<dbReference type="Proteomes" id="UP000195755">
    <property type="component" value="Chromosome"/>
</dbReference>
<name>A0A1Z2KV14_9ACTN</name>
<dbReference type="KEGG" id="salj:SMD11_0227"/>